<dbReference type="CDD" id="cd00340">
    <property type="entry name" value="GSH_Peroxidase"/>
    <property type="match status" value="1"/>
</dbReference>
<dbReference type="RefSeq" id="WP_062768586.1">
    <property type="nucleotide sequence ID" value="NZ_CP121045.1"/>
</dbReference>
<dbReference type="AlphaFoldDB" id="A0A162K084"/>
<dbReference type="SUPFAM" id="SSF52833">
    <property type="entry name" value="Thioredoxin-like"/>
    <property type="match status" value="1"/>
</dbReference>
<evidence type="ECO:0000313" key="7">
    <source>
        <dbReference type="Proteomes" id="UP000075787"/>
    </source>
</evidence>
<keyword evidence="2 4" id="KW-0575">Peroxidase</keyword>
<evidence type="ECO:0000256" key="3">
    <source>
        <dbReference type="ARBA" id="ARBA00023002"/>
    </source>
</evidence>
<dbReference type="OrthoDB" id="9785502at2"/>
<evidence type="ECO:0000256" key="2">
    <source>
        <dbReference type="ARBA" id="ARBA00022559"/>
    </source>
</evidence>
<feature type="domain" description="Thioredoxin" evidence="5">
    <location>
        <begin position="45"/>
        <end position="206"/>
    </location>
</feature>
<dbReference type="Proteomes" id="UP000075787">
    <property type="component" value="Unassembled WGS sequence"/>
</dbReference>
<dbReference type="InterPro" id="IPR013766">
    <property type="entry name" value="Thioredoxin_domain"/>
</dbReference>
<dbReference type="InterPro" id="IPR036249">
    <property type="entry name" value="Thioredoxin-like_sf"/>
</dbReference>
<name>A0A162K084_9PROT</name>
<evidence type="ECO:0000259" key="5">
    <source>
        <dbReference type="PROSITE" id="PS51352"/>
    </source>
</evidence>
<evidence type="ECO:0000256" key="4">
    <source>
        <dbReference type="RuleBase" id="RU000499"/>
    </source>
</evidence>
<comment type="caution">
    <text evidence="6">The sequence shown here is derived from an EMBL/GenBank/DDBJ whole genome shotgun (WGS) entry which is preliminary data.</text>
</comment>
<dbReference type="GO" id="GO:0034599">
    <property type="term" value="P:cellular response to oxidative stress"/>
    <property type="evidence" value="ECO:0007669"/>
    <property type="project" value="TreeGrafter"/>
</dbReference>
<dbReference type="PROSITE" id="PS00460">
    <property type="entry name" value="GLUTATHIONE_PEROXID_1"/>
    <property type="match status" value="1"/>
</dbReference>
<protein>
    <recommendedName>
        <fullName evidence="4">Glutathione peroxidase</fullName>
    </recommendedName>
</protein>
<comment type="similarity">
    <text evidence="1 4">Belongs to the glutathione peroxidase family.</text>
</comment>
<evidence type="ECO:0000313" key="6">
    <source>
        <dbReference type="EMBL" id="KYO50222.1"/>
    </source>
</evidence>
<dbReference type="GO" id="GO:0004601">
    <property type="term" value="F:peroxidase activity"/>
    <property type="evidence" value="ECO:0007669"/>
    <property type="project" value="UniProtKB-KW"/>
</dbReference>
<dbReference type="GeneID" id="97240223"/>
<dbReference type="PROSITE" id="PS51352">
    <property type="entry name" value="THIOREDOXIN_2"/>
    <property type="match status" value="1"/>
</dbReference>
<dbReference type="EMBL" id="LPZR01000203">
    <property type="protein sequence ID" value="KYO50222.1"/>
    <property type="molecule type" value="Genomic_DNA"/>
</dbReference>
<reference evidence="6 7" key="1">
    <citation type="submission" date="2015-12" db="EMBL/GenBank/DDBJ databases">
        <title>Genome sequence of Tistrella mobilis MCCC 1A02139.</title>
        <authorList>
            <person name="Lu L."/>
            <person name="Lai Q."/>
            <person name="Shao Z."/>
            <person name="Qian P."/>
        </authorList>
    </citation>
    <scope>NUCLEOTIDE SEQUENCE [LARGE SCALE GENOMIC DNA]</scope>
    <source>
        <strain evidence="6 7">MCCC 1A02139</strain>
    </source>
</reference>
<dbReference type="PANTHER" id="PTHR11592:SF78">
    <property type="entry name" value="GLUTATHIONE PEROXIDASE"/>
    <property type="match status" value="1"/>
</dbReference>
<gene>
    <name evidence="6" type="ORF">AUP44_13860</name>
</gene>
<keyword evidence="3 4" id="KW-0560">Oxidoreductase</keyword>
<dbReference type="PROSITE" id="PS51355">
    <property type="entry name" value="GLUTATHIONE_PEROXID_3"/>
    <property type="match status" value="1"/>
</dbReference>
<dbReference type="InterPro" id="IPR029759">
    <property type="entry name" value="GPX_AS"/>
</dbReference>
<dbReference type="Pfam" id="PF00255">
    <property type="entry name" value="GSHPx"/>
    <property type="match status" value="1"/>
</dbReference>
<proteinExistence type="inferred from homology"/>
<organism evidence="6 7">
    <name type="scientific">Tistrella mobilis</name>
    <dbReference type="NCBI Taxonomy" id="171437"/>
    <lineage>
        <taxon>Bacteria</taxon>
        <taxon>Pseudomonadati</taxon>
        <taxon>Pseudomonadota</taxon>
        <taxon>Alphaproteobacteria</taxon>
        <taxon>Geminicoccales</taxon>
        <taxon>Geminicoccaceae</taxon>
        <taxon>Tistrella</taxon>
    </lineage>
</organism>
<sequence length="213" mass="22925">MTIGRILAAGIAVTAAATIAAVAVLPASALPRSTGGEASTQATAEVGGMTAYDFSLPAIDGGTIDMAAWRGQPLLIVNTASLCGFTRQYEGLVKLWQDYRDRGLVVVGVPSGDFGGQEYDEAGRTREFCTVTYGVDFPLAEKQTVRGNEAHPLFRWLTASLGEDAAPRWNFHKYLIDAQGRAVKSWPSRVEPTDREIVSAIEAVLPRRQARLN</sequence>
<accession>A0A162K084</accession>
<dbReference type="Gene3D" id="3.40.30.10">
    <property type="entry name" value="Glutaredoxin"/>
    <property type="match status" value="1"/>
</dbReference>
<dbReference type="PANTHER" id="PTHR11592">
    <property type="entry name" value="GLUTATHIONE PEROXIDASE"/>
    <property type="match status" value="1"/>
</dbReference>
<evidence type="ECO:0000256" key="1">
    <source>
        <dbReference type="ARBA" id="ARBA00006926"/>
    </source>
</evidence>
<dbReference type="InterPro" id="IPR000889">
    <property type="entry name" value="Glutathione_peroxidase"/>
</dbReference>
<dbReference type="PRINTS" id="PR01011">
    <property type="entry name" value="GLUTPROXDASE"/>
</dbReference>